<protein>
    <submittedName>
        <fullName evidence="1">Uncharacterized protein</fullName>
    </submittedName>
</protein>
<comment type="caution">
    <text evidence="1">The sequence shown here is derived from an EMBL/GenBank/DDBJ whole genome shotgun (WGS) entry which is preliminary data.</text>
</comment>
<dbReference type="EMBL" id="JAVDSW010000009">
    <property type="protein sequence ID" value="MDR6705365.1"/>
    <property type="molecule type" value="Genomic_DNA"/>
</dbReference>
<organism evidence="1 2">
    <name type="scientific">Agrobacterium tumefaciens</name>
    <dbReference type="NCBI Taxonomy" id="358"/>
    <lineage>
        <taxon>Bacteria</taxon>
        <taxon>Pseudomonadati</taxon>
        <taxon>Pseudomonadota</taxon>
        <taxon>Alphaproteobacteria</taxon>
        <taxon>Hyphomicrobiales</taxon>
        <taxon>Rhizobiaceae</taxon>
        <taxon>Rhizobium/Agrobacterium group</taxon>
        <taxon>Agrobacterium</taxon>
        <taxon>Agrobacterium tumefaciens complex</taxon>
    </lineage>
</organism>
<accession>A0AAW8M304</accession>
<sequence>MDVRPLLERIAKPTAFMSQRLHTLAKVMVIAAPGFVTDRHPAKADGFTRPPFAHLVVIHQMSDSFPPCCGRHHFFPKRSFKAALSSIESARSRFSFVFSSSSAFRRLASDTSMPSNLAFQLMGWTVPPPRSQTGRANEGGCHGKRCGFGN</sequence>
<dbReference type="Proteomes" id="UP001265315">
    <property type="component" value="Unassembled WGS sequence"/>
</dbReference>
<name>A0AAW8M304_AGRTU</name>
<dbReference type="AlphaFoldDB" id="A0AAW8M304"/>
<gene>
    <name evidence="1" type="ORF">J2W61_005240</name>
</gene>
<evidence type="ECO:0000313" key="1">
    <source>
        <dbReference type="EMBL" id="MDR6705365.1"/>
    </source>
</evidence>
<proteinExistence type="predicted"/>
<evidence type="ECO:0000313" key="2">
    <source>
        <dbReference type="Proteomes" id="UP001265315"/>
    </source>
</evidence>
<reference evidence="1" key="1">
    <citation type="submission" date="2023-07" db="EMBL/GenBank/DDBJ databases">
        <title>Sorghum-associated microbial communities from plants grown in Nebraska, USA.</title>
        <authorList>
            <person name="Schachtman D."/>
        </authorList>
    </citation>
    <scope>NUCLEOTIDE SEQUENCE</scope>
    <source>
        <strain evidence="1">1457</strain>
    </source>
</reference>